<sequence length="630" mass="73885">MEEIFSLITSQTKSIYFLIFPDTVEIIEKFTPFVPPLAATILIFTKNERELPTLNKLKYTSNFTKRLNIISCDQNLDLETMFSDCVMKLDKYCKPSIDFQFVFSEKRVNLLNIKRKYSSQRFKNYTFNFLTKNFLNEVSIWKNFNEYLDFNLINSKRLNNDLEDLLKFLKAKFRADEELFIKYQTFDLKKFSDILIAIDKTWKHQYDYIHVLNGLIEIKMLELVDYERYLFKFVRQDEQIEAASIYNRNSSAVNDDTMDQDFKDEKTLKRIIDDKLQNSIFKNDDAVVSIRCKDSTGSSEITAYCNDDETTASAKIMDGDYENHYDKKRKLGLDTSIHNNSLDEHNRGNFFERIIPPPYFESHCFTNSKSIPSNTAVEKDKFMNQKTNSNNNINQVINNQEKRKDISAFVTDLTWCEKLEEFLKIHYPSENSPSYKIISLKDLNYPKVLVQDYAKCDFQCEIIVVEHVFKTSRSFSTESEAKEECAKLACKFMFSFWEAAKESKVLKGKLSTLFQTEENRKQNSENPETDKSYIVEENMIPDLNMRKKGEKSSVRNLITYVNNLQQQRKKANSAIEKEIIPVESFKVEGTAHICVLEIFGKSFTSSPKVKKKEAREEAYSFAFKEKNLII</sequence>
<dbReference type="EMBL" id="JADGJW010000151">
    <property type="protein sequence ID" value="KAJ3222951.1"/>
    <property type="molecule type" value="Genomic_DNA"/>
</dbReference>
<name>A0AAD5U7Q5_9FUNG</name>
<gene>
    <name evidence="2" type="ORF">HK099_001707</name>
</gene>
<keyword evidence="1" id="KW-0175">Coiled coil</keyword>
<feature type="coiled-coil region" evidence="1">
    <location>
        <begin position="152"/>
        <end position="179"/>
    </location>
</feature>
<proteinExistence type="predicted"/>
<organism evidence="2 3">
    <name type="scientific">Clydaea vesicula</name>
    <dbReference type="NCBI Taxonomy" id="447962"/>
    <lineage>
        <taxon>Eukaryota</taxon>
        <taxon>Fungi</taxon>
        <taxon>Fungi incertae sedis</taxon>
        <taxon>Chytridiomycota</taxon>
        <taxon>Chytridiomycota incertae sedis</taxon>
        <taxon>Chytridiomycetes</taxon>
        <taxon>Lobulomycetales</taxon>
        <taxon>Lobulomycetaceae</taxon>
        <taxon>Clydaea</taxon>
    </lineage>
</organism>
<comment type="caution">
    <text evidence="2">The sequence shown here is derived from an EMBL/GenBank/DDBJ whole genome shotgun (WGS) entry which is preliminary data.</text>
</comment>
<evidence type="ECO:0000256" key="1">
    <source>
        <dbReference type="SAM" id="Coils"/>
    </source>
</evidence>
<protein>
    <recommendedName>
        <fullName evidence="4">DRBM domain-containing protein</fullName>
    </recommendedName>
</protein>
<accession>A0AAD5U7Q5</accession>
<evidence type="ECO:0008006" key="4">
    <source>
        <dbReference type="Google" id="ProtNLM"/>
    </source>
</evidence>
<evidence type="ECO:0000313" key="3">
    <source>
        <dbReference type="Proteomes" id="UP001211065"/>
    </source>
</evidence>
<reference evidence="2" key="1">
    <citation type="submission" date="2020-05" db="EMBL/GenBank/DDBJ databases">
        <title>Phylogenomic resolution of chytrid fungi.</title>
        <authorList>
            <person name="Stajich J.E."/>
            <person name="Amses K."/>
            <person name="Simmons R."/>
            <person name="Seto K."/>
            <person name="Myers J."/>
            <person name="Bonds A."/>
            <person name="Quandt C.A."/>
            <person name="Barry K."/>
            <person name="Liu P."/>
            <person name="Grigoriev I."/>
            <person name="Longcore J.E."/>
            <person name="James T.Y."/>
        </authorList>
    </citation>
    <scope>NUCLEOTIDE SEQUENCE</scope>
    <source>
        <strain evidence="2">JEL0476</strain>
    </source>
</reference>
<dbReference type="Proteomes" id="UP001211065">
    <property type="component" value="Unassembled WGS sequence"/>
</dbReference>
<keyword evidence="3" id="KW-1185">Reference proteome</keyword>
<dbReference type="AlphaFoldDB" id="A0AAD5U7Q5"/>
<evidence type="ECO:0000313" key="2">
    <source>
        <dbReference type="EMBL" id="KAJ3222951.1"/>
    </source>
</evidence>